<dbReference type="EMBL" id="CP003184">
    <property type="protein sequence ID" value="AFK85663.1"/>
    <property type="molecule type" value="Genomic_DNA"/>
</dbReference>
<proteinExistence type="predicted"/>
<dbReference type="Pfam" id="PF03885">
    <property type="entry name" value="DUF327"/>
    <property type="match status" value="1"/>
</dbReference>
<dbReference type="AlphaFoldDB" id="I3VT18"/>
<dbReference type="Proteomes" id="UP000006178">
    <property type="component" value="Chromosome"/>
</dbReference>
<evidence type="ECO:0000313" key="2">
    <source>
        <dbReference type="Proteomes" id="UP000006178"/>
    </source>
</evidence>
<evidence type="ECO:0008006" key="3">
    <source>
        <dbReference type="Google" id="ProtNLM"/>
    </source>
</evidence>
<dbReference type="InterPro" id="IPR005585">
    <property type="entry name" value="DUF327"/>
</dbReference>
<dbReference type="SUPFAM" id="SSF158397">
    <property type="entry name" value="TM1646-like"/>
    <property type="match status" value="1"/>
</dbReference>
<keyword evidence="2" id="KW-1185">Reference proteome</keyword>
<reference evidence="1 2" key="1">
    <citation type="journal article" date="2014" name="Appl. Environ. Microbiol.">
        <title>Profile of Secreted Hydrolases, Associated Proteins, and SlpA in Thermoanaerobacterium saccharolyticum during the Degradation of Hemicellulose.</title>
        <authorList>
            <person name="Currie D.H."/>
            <person name="Guss A.M."/>
            <person name="Herring C.D."/>
            <person name="Giannone R.J."/>
            <person name="Johnson C.M."/>
            <person name="Lankford P.K."/>
            <person name="Brown S.D."/>
            <person name="Hettich R.L."/>
            <person name="Lynd L.R."/>
        </authorList>
    </citation>
    <scope>NUCLEOTIDE SEQUENCE [LARGE SCALE GENOMIC DNA]</scope>
    <source>
        <strain evidence="2">DSM 8691 / JW/SL-YS485</strain>
    </source>
</reference>
<evidence type="ECO:0000313" key="1">
    <source>
        <dbReference type="EMBL" id="AFK85663.1"/>
    </source>
</evidence>
<dbReference type="eggNOG" id="COG1728">
    <property type="taxonomic scope" value="Bacteria"/>
</dbReference>
<dbReference type="Gene3D" id="1.20.120.490">
    <property type="entry name" value="Hypothetical protein TM1646-like domain"/>
    <property type="match status" value="1"/>
</dbReference>
<sequence>MKIQEINSNKIMTGYEKDDRGERTSAIKFEDIFDSEISKVEESMLNKMLNDIDDAAEKLKDEMNLDNLMVYKRKVKEFLQKSLNGMFQKSKRESINLNGRKKIYTIVEKVNEKLETMTQEFLKGNKKNLDILGAIEEIRGLLIDIYS</sequence>
<protein>
    <recommendedName>
        <fullName evidence="3">DUF327 domain-containing protein</fullName>
    </recommendedName>
</protein>
<dbReference type="KEGG" id="tsh:Tsac_0639"/>
<dbReference type="BioCyc" id="TSAC1094508:GLMA-650-MONOMER"/>
<dbReference type="STRING" id="1094508.Tsac_0639"/>
<gene>
    <name evidence="1" type="ordered locus">Tsac_0639</name>
</gene>
<name>I3VT18_THESW</name>
<organism evidence="1 2">
    <name type="scientific">Thermoanaerobacterium saccharolyticum (strain DSM 8691 / JW/SL-YS485)</name>
    <dbReference type="NCBI Taxonomy" id="1094508"/>
    <lineage>
        <taxon>Bacteria</taxon>
        <taxon>Bacillati</taxon>
        <taxon>Bacillota</taxon>
        <taxon>Clostridia</taxon>
        <taxon>Thermoanaerobacterales</taxon>
        <taxon>Thermoanaerobacteraceae</taxon>
        <taxon>Thermoanaerobacterium</taxon>
    </lineage>
</organism>
<accession>I3VT18</accession>
<dbReference type="PATRIC" id="fig|1094508.3.peg.648"/>
<dbReference type="RefSeq" id="WP_014757574.1">
    <property type="nucleotide sequence ID" value="NC_017992.1"/>
</dbReference>
<dbReference type="InterPro" id="IPR024042">
    <property type="entry name" value="TM1646-like_dom_sf"/>
</dbReference>